<gene>
    <name evidence="1" type="ORF">BCR33DRAFT_8807</name>
</gene>
<protein>
    <submittedName>
        <fullName evidence="1">Uncharacterized protein</fullName>
    </submittedName>
</protein>
<keyword evidence="2" id="KW-1185">Reference proteome</keyword>
<proteinExistence type="predicted"/>
<comment type="caution">
    <text evidence="1">The sequence shown here is derived from an EMBL/GenBank/DDBJ whole genome shotgun (WGS) entry which is preliminary data.</text>
</comment>
<reference evidence="1 2" key="1">
    <citation type="submission" date="2016-07" db="EMBL/GenBank/DDBJ databases">
        <title>Pervasive Adenine N6-methylation of Active Genes in Fungi.</title>
        <authorList>
            <consortium name="DOE Joint Genome Institute"/>
            <person name="Mondo S.J."/>
            <person name="Dannebaum R.O."/>
            <person name="Kuo R.C."/>
            <person name="Labutti K."/>
            <person name="Haridas S."/>
            <person name="Kuo A."/>
            <person name="Salamov A."/>
            <person name="Ahrendt S.R."/>
            <person name="Lipzen A."/>
            <person name="Sullivan W."/>
            <person name="Andreopoulos W.B."/>
            <person name="Clum A."/>
            <person name="Lindquist E."/>
            <person name="Daum C."/>
            <person name="Ramamoorthy G.K."/>
            <person name="Gryganskyi A."/>
            <person name="Culley D."/>
            <person name="Magnuson J.K."/>
            <person name="James T.Y."/>
            <person name="O'Malley M.A."/>
            <person name="Stajich J.E."/>
            <person name="Spatafora J.W."/>
            <person name="Visel A."/>
            <person name="Grigoriev I.V."/>
        </authorList>
    </citation>
    <scope>NUCLEOTIDE SEQUENCE [LARGE SCALE GENOMIC DNA]</scope>
    <source>
        <strain evidence="1 2">JEL800</strain>
    </source>
</reference>
<evidence type="ECO:0000313" key="2">
    <source>
        <dbReference type="Proteomes" id="UP000193642"/>
    </source>
</evidence>
<evidence type="ECO:0000313" key="1">
    <source>
        <dbReference type="EMBL" id="ORY53798.1"/>
    </source>
</evidence>
<sequence>MIKAQEEQAALNAQKEREGMTRAPCDKCSGKGFSHPIDGLKIHDKGPNVECKFCRTCSNCYGTGLYIGKTSCLDCQSLGYLHPNEPYSCRNTGGPCPTCIPCKTCQGTGLHQKTGATPRLSLVSLTASMASISRKNSFGRSGSTVNFKGSGSGKVVISSPSDFRKLASKQMAITPSESRMFHQNSAVNPGDALEPSVLSRFLVRFWLFRVQIVVEA</sequence>
<dbReference type="OrthoDB" id="2140230at2759"/>
<dbReference type="EMBL" id="MCGO01000001">
    <property type="protein sequence ID" value="ORY53798.1"/>
    <property type="molecule type" value="Genomic_DNA"/>
</dbReference>
<organism evidence="1 2">
    <name type="scientific">Rhizoclosmatium globosum</name>
    <dbReference type="NCBI Taxonomy" id="329046"/>
    <lineage>
        <taxon>Eukaryota</taxon>
        <taxon>Fungi</taxon>
        <taxon>Fungi incertae sedis</taxon>
        <taxon>Chytridiomycota</taxon>
        <taxon>Chytridiomycota incertae sedis</taxon>
        <taxon>Chytridiomycetes</taxon>
        <taxon>Chytridiales</taxon>
        <taxon>Chytriomycetaceae</taxon>
        <taxon>Rhizoclosmatium</taxon>
    </lineage>
</organism>
<dbReference type="Proteomes" id="UP000193642">
    <property type="component" value="Unassembled WGS sequence"/>
</dbReference>
<dbReference type="AlphaFoldDB" id="A0A1Y2D3C9"/>
<accession>A0A1Y2D3C9</accession>
<name>A0A1Y2D3C9_9FUNG</name>